<keyword evidence="2" id="KW-1185">Reference proteome</keyword>
<gene>
    <name evidence="1" type="ORF">L6452_21945</name>
</gene>
<dbReference type="EMBL" id="CM042053">
    <property type="protein sequence ID" value="KAI3714982.1"/>
    <property type="molecule type" value="Genomic_DNA"/>
</dbReference>
<organism evidence="1 2">
    <name type="scientific">Arctium lappa</name>
    <name type="common">Greater burdock</name>
    <name type="synonym">Lappa major</name>
    <dbReference type="NCBI Taxonomy" id="4217"/>
    <lineage>
        <taxon>Eukaryota</taxon>
        <taxon>Viridiplantae</taxon>
        <taxon>Streptophyta</taxon>
        <taxon>Embryophyta</taxon>
        <taxon>Tracheophyta</taxon>
        <taxon>Spermatophyta</taxon>
        <taxon>Magnoliopsida</taxon>
        <taxon>eudicotyledons</taxon>
        <taxon>Gunneridae</taxon>
        <taxon>Pentapetalae</taxon>
        <taxon>asterids</taxon>
        <taxon>campanulids</taxon>
        <taxon>Asterales</taxon>
        <taxon>Asteraceae</taxon>
        <taxon>Carduoideae</taxon>
        <taxon>Cardueae</taxon>
        <taxon>Arctiinae</taxon>
        <taxon>Arctium</taxon>
    </lineage>
</organism>
<sequence>MKSNTNFFRSILAIDLESETQITTTNHPIQLNNPQNIKKLEGDEDDDSNLNISLSKDNDDIVIDGGLWSFGYLRKLLRDNRGISHKLRAYPLSQLLLLLNPQKDFAEFFAPPPSTVDDFGLAMVIVVVVVVDVV</sequence>
<comment type="caution">
    <text evidence="1">The sequence shown here is derived from an EMBL/GenBank/DDBJ whole genome shotgun (WGS) entry which is preliminary data.</text>
</comment>
<dbReference type="Proteomes" id="UP001055879">
    <property type="component" value="Linkage Group LG07"/>
</dbReference>
<name>A0ACB9AXK4_ARCLA</name>
<protein>
    <submittedName>
        <fullName evidence="1">Uncharacterized protein</fullName>
    </submittedName>
</protein>
<proteinExistence type="predicted"/>
<reference evidence="1 2" key="2">
    <citation type="journal article" date="2022" name="Mol. Ecol. Resour.">
        <title>The genomes of chicory, endive, great burdock and yacon provide insights into Asteraceae paleo-polyploidization history and plant inulin production.</title>
        <authorList>
            <person name="Fan W."/>
            <person name="Wang S."/>
            <person name="Wang H."/>
            <person name="Wang A."/>
            <person name="Jiang F."/>
            <person name="Liu H."/>
            <person name="Zhao H."/>
            <person name="Xu D."/>
            <person name="Zhang Y."/>
        </authorList>
    </citation>
    <scope>NUCLEOTIDE SEQUENCE [LARGE SCALE GENOMIC DNA]</scope>
    <source>
        <strain evidence="2">cv. Niubang</strain>
    </source>
</reference>
<evidence type="ECO:0000313" key="1">
    <source>
        <dbReference type="EMBL" id="KAI3714982.1"/>
    </source>
</evidence>
<evidence type="ECO:0000313" key="2">
    <source>
        <dbReference type="Proteomes" id="UP001055879"/>
    </source>
</evidence>
<accession>A0ACB9AXK4</accession>
<reference evidence="2" key="1">
    <citation type="journal article" date="2022" name="Mol. Ecol. Resour.">
        <title>The genomes of chicory, endive, great burdock and yacon provide insights into Asteraceae palaeo-polyploidization history and plant inulin production.</title>
        <authorList>
            <person name="Fan W."/>
            <person name="Wang S."/>
            <person name="Wang H."/>
            <person name="Wang A."/>
            <person name="Jiang F."/>
            <person name="Liu H."/>
            <person name="Zhao H."/>
            <person name="Xu D."/>
            <person name="Zhang Y."/>
        </authorList>
    </citation>
    <scope>NUCLEOTIDE SEQUENCE [LARGE SCALE GENOMIC DNA]</scope>
    <source>
        <strain evidence="2">cv. Niubang</strain>
    </source>
</reference>